<reference evidence="2" key="1">
    <citation type="submission" date="2020-10" db="EMBL/GenBank/DDBJ databases">
        <authorList>
            <person name="Gilroy R."/>
        </authorList>
    </citation>
    <scope>NUCLEOTIDE SEQUENCE</scope>
    <source>
        <strain evidence="2">CHK33-4379</strain>
    </source>
</reference>
<dbReference type="PROSITE" id="PS51257">
    <property type="entry name" value="PROKAR_LIPOPROTEIN"/>
    <property type="match status" value="1"/>
</dbReference>
<feature type="chain" id="PRO_5038614731" description="Lipoprotein" evidence="1">
    <location>
        <begin position="30"/>
        <end position="298"/>
    </location>
</feature>
<name>A0A9D1GTI4_9FIRM</name>
<protein>
    <recommendedName>
        <fullName evidence="4">Lipoprotein</fullName>
    </recommendedName>
</protein>
<sequence>MKTKSNVLFAILSIVLVIALVGCSSTANAPEIEGAEFEEELLTFEELVLRSDVAVVGEYVETIKHDNYIEQKFKVKECLYGEVSDNEIYLYSNIGVGHIKEIDYTYELGKDVYTVGADYVLVMEKMQSVMYDHDRYMLSTDVFLSEEDNEFSMYSRSVDVPSGTTVKDYICSIYNSVSHPIVANASTSYKNEVDEMVGESAFVGTVKVVELVNEGKVHNGNTYRCVVESLAKGSNLNTYEDGTILMVILKNTVEINGSYVIGFSPVSEESLIYTQTTDTSVYAVNDELLTEISEYQAD</sequence>
<organism evidence="2 3">
    <name type="scientific">Candidatus Faeciplasma pullistercoris</name>
    <dbReference type="NCBI Taxonomy" id="2840800"/>
    <lineage>
        <taxon>Bacteria</taxon>
        <taxon>Bacillati</taxon>
        <taxon>Bacillota</taxon>
        <taxon>Clostridia</taxon>
        <taxon>Eubacteriales</taxon>
        <taxon>Oscillospiraceae</taxon>
        <taxon>Oscillospiraceae incertae sedis</taxon>
        <taxon>Candidatus Faeciplasma</taxon>
    </lineage>
</organism>
<accession>A0A9D1GTI4</accession>
<dbReference type="Proteomes" id="UP000824136">
    <property type="component" value="Unassembled WGS sequence"/>
</dbReference>
<evidence type="ECO:0008006" key="4">
    <source>
        <dbReference type="Google" id="ProtNLM"/>
    </source>
</evidence>
<dbReference type="EMBL" id="DVLL01000017">
    <property type="protein sequence ID" value="HIT58994.1"/>
    <property type="molecule type" value="Genomic_DNA"/>
</dbReference>
<feature type="signal peptide" evidence="1">
    <location>
        <begin position="1"/>
        <end position="29"/>
    </location>
</feature>
<proteinExistence type="predicted"/>
<comment type="caution">
    <text evidence="2">The sequence shown here is derived from an EMBL/GenBank/DDBJ whole genome shotgun (WGS) entry which is preliminary data.</text>
</comment>
<reference evidence="2" key="2">
    <citation type="journal article" date="2021" name="PeerJ">
        <title>Extensive microbial diversity within the chicken gut microbiome revealed by metagenomics and culture.</title>
        <authorList>
            <person name="Gilroy R."/>
            <person name="Ravi A."/>
            <person name="Getino M."/>
            <person name="Pursley I."/>
            <person name="Horton D.L."/>
            <person name="Alikhan N.F."/>
            <person name="Baker D."/>
            <person name="Gharbi K."/>
            <person name="Hall N."/>
            <person name="Watson M."/>
            <person name="Adriaenssens E.M."/>
            <person name="Foster-Nyarko E."/>
            <person name="Jarju S."/>
            <person name="Secka A."/>
            <person name="Antonio M."/>
            <person name="Oren A."/>
            <person name="Chaudhuri R.R."/>
            <person name="La Ragione R."/>
            <person name="Hildebrand F."/>
            <person name="Pallen M.J."/>
        </authorList>
    </citation>
    <scope>NUCLEOTIDE SEQUENCE</scope>
    <source>
        <strain evidence="2">CHK33-4379</strain>
    </source>
</reference>
<dbReference type="AlphaFoldDB" id="A0A9D1GTI4"/>
<evidence type="ECO:0000256" key="1">
    <source>
        <dbReference type="SAM" id="SignalP"/>
    </source>
</evidence>
<evidence type="ECO:0000313" key="3">
    <source>
        <dbReference type="Proteomes" id="UP000824136"/>
    </source>
</evidence>
<evidence type="ECO:0000313" key="2">
    <source>
        <dbReference type="EMBL" id="HIT58994.1"/>
    </source>
</evidence>
<keyword evidence="1" id="KW-0732">Signal</keyword>
<gene>
    <name evidence="2" type="ORF">IAC39_04715</name>
</gene>